<evidence type="ECO:0000313" key="1">
    <source>
        <dbReference type="EMBL" id="QHU30226.1"/>
    </source>
</evidence>
<organism evidence="1">
    <name type="scientific">viral metagenome</name>
    <dbReference type="NCBI Taxonomy" id="1070528"/>
    <lineage>
        <taxon>unclassified sequences</taxon>
        <taxon>metagenomes</taxon>
        <taxon>organismal metagenomes</taxon>
    </lineage>
</organism>
<dbReference type="AlphaFoldDB" id="A0A6C0LGV4"/>
<reference evidence="1" key="1">
    <citation type="journal article" date="2020" name="Nature">
        <title>Giant virus diversity and host interactions through global metagenomics.</title>
        <authorList>
            <person name="Schulz F."/>
            <person name="Roux S."/>
            <person name="Paez-Espino D."/>
            <person name="Jungbluth S."/>
            <person name="Walsh D.A."/>
            <person name="Denef V.J."/>
            <person name="McMahon K.D."/>
            <person name="Konstantinidis K.T."/>
            <person name="Eloe-Fadrosh E.A."/>
            <person name="Kyrpides N.C."/>
            <person name="Woyke T."/>
        </authorList>
    </citation>
    <scope>NUCLEOTIDE SEQUENCE</scope>
    <source>
        <strain evidence="1">GVMAG-M-3300027833-11</strain>
    </source>
</reference>
<name>A0A6C0LGV4_9ZZZZ</name>
<dbReference type="EMBL" id="MN740504">
    <property type="protein sequence ID" value="QHU30226.1"/>
    <property type="molecule type" value="Genomic_DNA"/>
</dbReference>
<accession>A0A6C0LGV4</accession>
<protein>
    <submittedName>
        <fullName evidence="1">Uncharacterized protein</fullName>
    </submittedName>
</protein>
<sequence>MPSKKNNNTLSEMNYNNENDEGVVRTRRRRYYPSRLGGICVNAMTGQRYPIAQGSFEEMRLYKVVDATAYCDKNGFYREPKDSVNRDPNILYYDNPEEYMRHMKVTLKQSRINLWRINQKRMFPNGGDFDKDAYDVIRKENHEMHRINNDKGEVSSEDEW</sequence>
<proteinExistence type="predicted"/>